<feature type="region of interest" description="Disordered" evidence="1">
    <location>
        <begin position="578"/>
        <end position="666"/>
    </location>
</feature>
<feature type="compositionally biased region" description="Pro residues" evidence="1">
    <location>
        <begin position="483"/>
        <end position="493"/>
    </location>
</feature>
<organism evidence="2 3">
    <name type="scientific">Astrephomene gubernaculifera</name>
    <dbReference type="NCBI Taxonomy" id="47775"/>
    <lineage>
        <taxon>Eukaryota</taxon>
        <taxon>Viridiplantae</taxon>
        <taxon>Chlorophyta</taxon>
        <taxon>core chlorophytes</taxon>
        <taxon>Chlorophyceae</taxon>
        <taxon>CS clade</taxon>
        <taxon>Chlamydomonadales</taxon>
        <taxon>Astrephomenaceae</taxon>
        <taxon>Astrephomene</taxon>
    </lineage>
</organism>
<name>A0AAD3DU27_9CHLO</name>
<evidence type="ECO:0000256" key="1">
    <source>
        <dbReference type="SAM" id="MobiDB-lite"/>
    </source>
</evidence>
<feature type="region of interest" description="Disordered" evidence="1">
    <location>
        <begin position="694"/>
        <end position="723"/>
    </location>
</feature>
<feature type="region of interest" description="Disordered" evidence="1">
    <location>
        <begin position="295"/>
        <end position="353"/>
    </location>
</feature>
<feature type="compositionally biased region" description="Low complexity" evidence="1">
    <location>
        <begin position="582"/>
        <end position="597"/>
    </location>
</feature>
<feature type="compositionally biased region" description="Gly residues" evidence="1">
    <location>
        <begin position="308"/>
        <end position="320"/>
    </location>
</feature>
<feature type="region of interest" description="Disordered" evidence="1">
    <location>
        <begin position="61"/>
        <end position="85"/>
    </location>
</feature>
<feature type="compositionally biased region" description="Low complexity" evidence="1">
    <location>
        <begin position="634"/>
        <end position="666"/>
    </location>
</feature>
<protein>
    <submittedName>
        <fullName evidence="2">Uncharacterized protein</fullName>
    </submittedName>
</protein>
<evidence type="ECO:0000313" key="2">
    <source>
        <dbReference type="EMBL" id="GFR45841.1"/>
    </source>
</evidence>
<proteinExistence type="predicted"/>
<reference evidence="2 3" key="1">
    <citation type="journal article" date="2021" name="Sci. Rep.">
        <title>Genome sequencing of the multicellular alga Astrephomene provides insights into convergent evolution of germ-soma differentiation.</title>
        <authorList>
            <person name="Yamashita S."/>
            <person name="Yamamoto K."/>
            <person name="Matsuzaki R."/>
            <person name="Suzuki S."/>
            <person name="Yamaguchi H."/>
            <person name="Hirooka S."/>
            <person name="Minakuchi Y."/>
            <person name="Miyagishima S."/>
            <person name="Kawachi M."/>
            <person name="Toyoda A."/>
            <person name="Nozaki H."/>
        </authorList>
    </citation>
    <scope>NUCLEOTIDE SEQUENCE [LARGE SCALE GENOMIC DNA]</scope>
    <source>
        <strain evidence="2 3">NIES-4017</strain>
    </source>
</reference>
<evidence type="ECO:0000313" key="3">
    <source>
        <dbReference type="Proteomes" id="UP001054857"/>
    </source>
</evidence>
<feature type="region of interest" description="Disordered" evidence="1">
    <location>
        <begin position="149"/>
        <end position="180"/>
    </location>
</feature>
<feature type="compositionally biased region" description="Low complexity" evidence="1">
    <location>
        <begin position="149"/>
        <end position="170"/>
    </location>
</feature>
<feature type="region of interest" description="Disordered" evidence="1">
    <location>
        <begin position="419"/>
        <end position="549"/>
    </location>
</feature>
<feature type="compositionally biased region" description="Gly residues" evidence="1">
    <location>
        <begin position="419"/>
        <end position="428"/>
    </location>
</feature>
<feature type="compositionally biased region" description="Low complexity" evidence="1">
    <location>
        <begin position="494"/>
        <end position="510"/>
    </location>
</feature>
<feature type="compositionally biased region" description="Gly residues" evidence="1">
    <location>
        <begin position="334"/>
        <end position="349"/>
    </location>
</feature>
<feature type="compositionally biased region" description="Low complexity" evidence="1">
    <location>
        <begin position="517"/>
        <end position="528"/>
    </location>
</feature>
<feature type="compositionally biased region" description="Pro residues" evidence="1">
    <location>
        <begin position="455"/>
        <end position="465"/>
    </location>
</feature>
<dbReference type="Proteomes" id="UP001054857">
    <property type="component" value="Unassembled WGS sequence"/>
</dbReference>
<accession>A0AAD3DU27</accession>
<sequence length="819" mass="81807">MFRAGFSSIAFTDLTVNSACDDLFPGVEDVDAQATLQLRAALDAFDEGVYEYHSRAALAADGRSNNDAGGAKGRAPRRTRREQAYASRIPEDRQCFRPVEQQSAEWAAFKPHLWLRGRQVLPPEAHVHPHPHGPPGLHHAPPAATAAAAAAAAAARVAPQAAGPEAAPHAASPPPAAPSAAAAAADSELCLQGVSMRLERAPQGLEAHEELLAAHGDFEETFVVQHDEWEAHVPPHLRRRRGRPRDEKAVAIGLPPLEPRQAVMYDVAETLLPELWARLAPLLAPLLTQLAEERQRRPLTSTTSAFRSGGGGRGDGGGGFEILTFSSGEEDFAGGSGGGFGPGPGGDIGMGPDMVIWGGSDGAGGGEHASFYSSGVGGCGGVGGTSFGSGSRRVDSVYDTDGGESMSYDLGLLHPAAGGGGGGGGGSHTHGNPAAALRPTSPDAPSPLSRAGFRSPPPPGPPPVLPRDHWPPSDPAAPSAFAAPPPLNAPGPLVPLQRAAGPPPALTGAGSQPSAGTTPALSPLASPSQSRSTPYVPLRPSLGSCCGGSEAAAALAPTHAVGAPLAPLLQLSSGPACLSSATHGSATGSPSPSGHASPHPHPLQHASPVPSQSRLLHHQHSPPHLFDPAPPQAAQPEQRLPPGCLLPASSSSSSSQPPQLQQLHTSGGAAEALALLALGPLRGTAAGTAVVVSPHAQQPGGPARRVPSLEARPAPGHSSSPLPPAAVVVAQGQGGPGLLEVSGMVPAGAALGGSGGSFTRMSAPGGVVSVAGSRVQPPGGGAGPGGGKATWAGGGGGGGGFGCVCCCWGCRTPPESPRP</sequence>
<dbReference type="AlphaFoldDB" id="A0AAD3DU27"/>
<dbReference type="EMBL" id="BMAR01000011">
    <property type="protein sequence ID" value="GFR45841.1"/>
    <property type="molecule type" value="Genomic_DNA"/>
</dbReference>
<keyword evidence="3" id="KW-1185">Reference proteome</keyword>
<gene>
    <name evidence="2" type="ORF">Agub_g7207</name>
</gene>
<comment type="caution">
    <text evidence="2">The sequence shown here is derived from an EMBL/GenBank/DDBJ whole genome shotgun (WGS) entry which is preliminary data.</text>
</comment>